<feature type="compositionally biased region" description="Pro residues" evidence="1">
    <location>
        <begin position="295"/>
        <end position="347"/>
    </location>
</feature>
<dbReference type="SUPFAM" id="SSF140453">
    <property type="entry name" value="EsxAB dimer-like"/>
    <property type="match status" value="1"/>
</dbReference>
<protein>
    <recommendedName>
        <fullName evidence="3">Outer membrane channel protein CpnT-like N-terminal domain-containing protein</fullName>
    </recommendedName>
</protein>
<proteinExistence type="predicted"/>
<dbReference type="InterPro" id="IPR057746">
    <property type="entry name" value="CpnT-like_N"/>
</dbReference>
<evidence type="ECO:0000256" key="2">
    <source>
        <dbReference type="SAM" id="Phobius"/>
    </source>
</evidence>
<sequence length="416" mass="41652">MSITIPPEITWLFPIVVGESWPEGDEDKLRALADAWRTAGGGVEDVIAQAKNAATQAMGGMDGPAAEAFEKYWAQFVEGDEAYLTKLRAACDGLGGSCDNCALEVEYAKYSIIAALIMLAIEIAALIAAAFGTFGASSAGIPVAQVATRITVQMIFRKLITAILREVLTEVAIDAAIQGLQMAKGDRKSWDLAKTGGAALSGAISGLVGGGMDFIPTRATGLPGRTAEGAFRGMAEGAGSTVINAAVTGQDLTAGDLFRSTVSGGVSGGIGGAKSHYDTPTAIPTVGPAAGGPPGGGPPSGRPPAGGPPAGGPPSGRPPAGGPPSGGPPAGGPPAGGPPTGSPPPADLPHAPRHRQPPPPPPPSPRRPLPPATLPPPHPRQAATQPHPSPPTPRRRAPRPPPAPHPPPTAPPPHPS</sequence>
<dbReference type="InterPro" id="IPR036689">
    <property type="entry name" value="ESAT-6-like_sf"/>
</dbReference>
<keyword evidence="2" id="KW-1133">Transmembrane helix</keyword>
<dbReference type="EMBL" id="RCDD01000010">
    <property type="protein sequence ID" value="RLK53733.1"/>
    <property type="molecule type" value="Genomic_DNA"/>
</dbReference>
<evidence type="ECO:0000256" key="1">
    <source>
        <dbReference type="SAM" id="MobiDB-lite"/>
    </source>
</evidence>
<evidence type="ECO:0000259" key="3">
    <source>
        <dbReference type="Pfam" id="PF25547"/>
    </source>
</evidence>
<reference evidence="4 5" key="1">
    <citation type="submission" date="2018-10" db="EMBL/GenBank/DDBJ databases">
        <title>Genomic Encyclopedia of Archaeal and Bacterial Type Strains, Phase II (KMG-II): from individual species to whole genera.</title>
        <authorList>
            <person name="Goeker M."/>
        </authorList>
    </citation>
    <scope>NUCLEOTIDE SEQUENCE [LARGE SCALE GENOMIC DNA]</scope>
    <source>
        <strain evidence="4 5">DSM 45657</strain>
    </source>
</reference>
<feature type="domain" description="Outer membrane channel protein CpnT-like N-terminal" evidence="3">
    <location>
        <begin position="5"/>
        <end position="150"/>
    </location>
</feature>
<keyword evidence="5" id="KW-1185">Reference proteome</keyword>
<feature type="non-terminal residue" evidence="4">
    <location>
        <position position="416"/>
    </location>
</feature>
<feature type="compositionally biased region" description="Pro residues" evidence="1">
    <location>
        <begin position="399"/>
        <end position="416"/>
    </location>
</feature>
<name>A0A421AUZ8_9PSEU</name>
<gene>
    <name evidence="4" type="ORF">CLV68_6397</name>
</gene>
<feature type="compositionally biased region" description="Pro residues" evidence="1">
    <location>
        <begin position="357"/>
        <end position="379"/>
    </location>
</feature>
<dbReference type="Pfam" id="PF25547">
    <property type="entry name" value="WXG100_2"/>
    <property type="match status" value="1"/>
</dbReference>
<evidence type="ECO:0000313" key="4">
    <source>
        <dbReference type="EMBL" id="RLK53733.1"/>
    </source>
</evidence>
<evidence type="ECO:0000313" key="5">
    <source>
        <dbReference type="Proteomes" id="UP000282454"/>
    </source>
</evidence>
<feature type="region of interest" description="Disordered" evidence="1">
    <location>
        <begin position="273"/>
        <end position="416"/>
    </location>
</feature>
<comment type="caution">
    <text evidence="4">The sequence shown here is derived from an EMBL/GenBank/DDBJ whole genome shotgun (WGS) entry which is preliminary data.</text>
</comment>
<keyword evidence="2" id="KW-0812">Transmembrane</keyword>
<dbReference type="AlphaFoldDB" id="A0A421AUZ8"/>
<organism evidence="4 5">
    <name type="scientific">Actinokineospora cianjurensis</name>
    <dbReference type="NCBI Taxonomy" id="585224"/>
    <lineage>
        <taxon>Bacteria</taxon>
        <taxon>Bacillati</taxon>
        <taxon>Actinomycetota</taxon>
        <taxon>Actinomycetes</taxon>
        <taxon>Pseudonocardiales</taxon>
        <taxon>Pseudonocardiaceae</taxon>
        <taxon>Actinokineospora</taxon>
    </lineage>
</organism>
<dbReference type="Gene3D" id="1.10.287.1060">
    <property type="entry name" value="ESAT-6-like"/>
    <property type="match status" value="1"/>
</dbReference>
<keyword evidence="2" id="KW-0472">Membrane</keyword>
<feature type="transmembrane region" description="Helical" evidence="2">
    <location>
        <begin position="112"/>
        <end position="134"/>
    </location>
</feature>
<dbReference type="Proteomes" id="UP000282454">
    <property type="component" value="Unassembled WGS sequence"/>
</dbReference>
<accession>A0A421AUZ8</accession>